<gene>
    <name evidence="1" type="ORF">N8T08_010389</name>
</gene>
<keyword evidence="2" id="KW-1185">Reference proteome</keyword>
<reference evidence="1 2" key="1">
    <citation type="journal article" date="2023" name="ACS Omega">
        <title>Identification of the Neoaspergillic Acid Biosynthesis Gene Cluster by Establishing an In Vitro CRISPR-Ribonucleoprotein Genetic System in Aspergillus melleus.</title>
        <authorList>
            <person name="Yuan B."/>
            <person name="Grau M.F."/>
            <person name="Murata R.M."/>
            <person name="Torok T."/>
            <person name="Venkateswaran K."/>
            <person name="Stajich J.E."/>
            <person name="Wang C.C.C."/>
        </authorList>
    </citation>
    <scope>NUCLEOTIDE SEQUENCE [LARGE SCALE GENOMIC DNA]</scope>
    <source>
        <strain evidence="1 2">IMV 1140</strain>
    </source>
</reference>
<sequence>MVTSALTGLWSNFPILTAESAKPLIASNADAPSCDAIVSIPVALASVAGARPAAHTMPLLVPQYSPENTGRLLLLQRQLRWAVPYLRPRRQDQSLPVLRFYILNCPYLKRTKCL</sequence>
<comment type="caution">
    <text evidence="1">The sequence shown here is derived from an EMBL/GenBank/DDBJ whole genome shotgun (WGS) entry which is preliminary data.</text>
</comment>
<dbReference type="Proteomes" id="UP001177260">
    <property type="component" value="Unassembled WGS sequence"/>
</dbReference>
<name>A0ACC3ASC0_9EURO</name>
<proteinExistence type="predicted"/>
<organism evidence="1 2">
    <name type="scientific">Aspergillus melleus</name>
    <dbReference type="NCBI Taxonomy" id="138277"/>
    <lineage>
        <taxon>Eukaryota</taxon>
        <taxon>Fungi</taxon>
        <taxon>Dikarya</taxon>
        <taxon>Ascomycota</taxon>
        <taxon>Pezizomycotina</taxon>
        <taxon>Eurotiomycetes</taxon>
        <taxon>Eurotiomycetidae</taxon>
        <taxon>Eurotiales</taxon>
        <taxon>Aspergillaceae</taxon>
        <taxon>Aspergillus</taxon>
        <taxon>Aspergillus subgen. Circumdati</taxon>
    </lineage>
</organism>
<accession>A0ACC3ASC0</accession>
<evidence type="ECO:0000313" key="1">
    <source>
        <dbReference type="EMBL" id="KAK1140443.1"/>
    </source>
</evidence>
<evidence type="ECO:0000313" key="2">
    <source>
        <dbReference type="Proteomes" id="UP001177260"/>
    </source>
</evidence>
<dbReference type="EMBL" id="JAOPJF010000083">
    <property type="protein sequence ID" value="KAK1140443.1"/>
    <property type="molecule type" value="Genomic_DNA"/>
</dbReference>
<protein>
    <submittedName>
        <fullName evidence="1">Uncharacterized protein</fullName>
    </submittedName>
</protein>